<evidence type="ECO:0008006" key="4">
    <source>
        <dbReference type="Google" id="ProtNLM"/>
    </source>
</evidence>
<gene>
    <name evidence="3" type="ORF">METZ01_LOCUS13396</name>
</gene>
<evidence type="ECO:0000313" key="3">
    <source>
        <dbReference type="EMBL" id="SUZ60542.1"/>
    </source>
</evidence>
<protein>
    <recommendedName>
        <fullName evidence="4">3-oxoacyl-ACP reductase</fullName>
    </recommendedName>
</protein>
<dbReference type="PANTHER" id="PTHR43391:SF26">
    <property type="entry name" value="BLL7251 PROTEIN"/>
    <property type="match status" value="1"/>
</dbReference>
<dbReference type="PRINTS" id="PR00080">
    <property type="entry name" value="SDRFAMILY"/>
</dbReference>
<dbReference type="CDD" id="cd05233">
    <property type="entry name" value="SDR_c"/>
    <property type="match status" value="1"/>
</dbReference>
<dbReference type="AlphaFoldDB" id="A0A381P0X6"/>
<dbReference type="PRINTS" id="PR00081">
    <property type="entry name" value="GDHRDH"/>
</dbReference>
<dbReference type="EMBL" id="UINC01000750">
    <property type="protein sequence ID" value="SUZ60542.1"/>
    <property type="molecule type" value="Genomic_DNA"/>
</dbReference>
<comment type="similarity">
    <text evidence="1">Belongs to the short-chain dehydrogenases/reductases (SDR) family.</text>
</comment>
<reference evidence="3" key="1">
    <citation type="submission" date="2018-05" db="EMBL/GenBank/DDBJ databases">
        <authorList>
            <person name="Lanie J.A."/>
            <person name="Ng W.-L."/>
            <person name="Kazmierczak K.M."/>
            <person name="Andrzejewski T.M."/>
            <person name="Davidsen T.M."/>
            <person name="Wayne K.J."/>
            <person name="Tettelin H."/>
            <person name="Glass J.I."/>
            <person name="Rusch D."/>
            <person name="Podicherti R."/>
            <person name="Tsui H.-C.T."/>
            <person name="Winkler M.E."/>
        </authorList>
    </citation>
    <scope>NUCLEOTIDE SEQUENCE</scope>
</reference>
<proteinExistence type="inferred from homology"/>
<sequence length="292" mass="31903">MKEFEGRSAVITGAASGIGYALAKKFAEEKMNVVLADIEQDALDAAVNKISDLGVEAIGIQVDVMDKQAVSHLADESIKAFGNIHVLCNNAGVASTVVGDGIWDLDDSDWEWVLGVNFYGTLYGIQAFVPHMIKHKEEGHVLNTISLAGILPGEAIYGVSKHAALALSESLWQGLKKKKSKIGASVLCPGFVATNIIESDRNRPDHLAAKNKANFVLKKLAATVLKRGKEPNEIAQVTLQAIRDNQFYILPHTNYDDMIKERYSRILARTEPQEADMQEVLLGTLMSDKGEW</sequence>
<dbReference type="FunFam" id="3.40.50.720:FF:000084">
    <property type="entry name" value="Short-chain dehydrogenase reductase"/>
    <property type="match status" value="1"/>
</dbReference>
<evidence type="ECO:0000256" key="1">
    <source>
        <dbReference type="ARBA" id="ARBA00006484"/>
    </source>
</evidence>
<keyword evidence="2" id="KW-0560">Oxidoreductase</keyword>
<dbReference type="PANTHER" id="PTHR43391">
    <property type="entry name" value="RETINOL DEHYDROGENASE-RELATED"/>
    <property type="match status" value="1"/>
</dbReference>
<name>A0A381P0X6_9ZZZZ</name>
<dbReference type="SUPFAM" id="SSF51735">
    <property type="entry name" value="NAD(P)-binding Rossmann-fold domains"/>
    <property type="match status" value="1"/>
</dbReference>
<dbReference type="Gene3D" id="3.40.50.720">
    <property type="entry name" value="NAD(P)-binding Rossmann-like Domain"/>
    <property type="match status" value="1"/>
</dbReference>
<dbReference type="InterPro" id="IPR002347">
    <property type="entry name" value="SDR_fam"/>
</dbReference>
<dbReference type="GO" id="GO:0016491">
    <property type="term" value="F:oxidoreductase activity"/>
    <property type="evidence" value="ECO:0007669"/>
    <property type="project" value="UniProtKB-KW"/>
</dbReference>
<dbReference type="NCBIfam" id="NF004843">
    <property type="entry name" value="PRK06194.1"/>
    <property type="match status" value="1"/>
</dbReference>
<organism evidence="3">
    <name type="scientific">marine metagenome</name>
    <dbReference type="NCBI Taxonomy" id="408172"/>
    <lineage>
        <taxon>unclassified sequences</taxon>
        <taxon>metagenomes</taxon>
        <taxon>ecological metagenomes</taxon>
    </lineage>
</organism>
<accession>A0A381P0X6</accession>
<evidence type="ECO:0000256" key="2">
    <source>
        <dbReference type="ARBA" id="ARBA00023002"/>
    </source>
</evidence>
<dbReference type="InterPro" id="IPR036291">
    <property type="entry name" value="NAD(P)-bd_dom_sf"/>
</dbReference>
<dbReference type="Pfam" id="PF00106">
    <property type="entry name" value="adh_short"/>
    <property type="match status" value="1"/>
</dbReference>